<gene>
    <name evidence="2" type="ORF">METZ01_LOCUS27984</name>
</gene>
<protein>
    <recommendedName>
        <fullName evidence="1">Amidohydrolase 3 domain-containing protein</fullName>
    </recommendedName>
</protein>
<dbReference type="SUPFAM" id="SSF51556">
    <property type="entry name" value="Metallo-dependent hydrolases"/>
    <property type="match status" value="1"/>
</dbReference>
<dbReference type="Gene3D" id="3.10.310.70">
    <property type="match status" value="1"/>
</dbReference>
<dbReference type="Gene3D" id="3.20.20.140">
    <property type="entry name" value="Metal-dependent hydrolases"/>
    <property type="match status" value="1"/>
</dbReference>
<feature type="domain" description="Amidohydrolase 3" evidence="1">
    <location>
        <begin position="91"/>
        <end position="579"/>
    </location>
</feature>
<dbReference type="InterPro" id="IPR013108">
    <property type="entry name" value="Amidohydro_3"/>
</dbReference>
<dbReference type="EMBL" id="UINC01001234">
    <property type="protein sequence ID" value="SUZ75130.1"/>
    <property type="molecule type" value="Genomic_DNA"/>
</dbReference>
<dbReference type="InterPro" id="IPR011059">
    <property type="entry name" value="Metal-dep_hydrolase_composite"/>
</dbReference>
<dbReference type="InterPro" id="IPR032466">
    <property type="entry name" value="Metal_Hydrolase"/>
</dbReference>
<reference evidence="2" key="1">
    <citation type="submission" date="2018-05" db="EMBL/GenBank/DDBJ databases">
        <authorList>
            <person name="Lanie J.A."/>
            <person name="Ng W.-L."/>
            <person name="Kazmierczak K.M."/>
            <person name="Andrzejewski T.M."/>
            <person name="Davidsen T.M."/>
            <person name="Wayne K.J."/>
            <person name="Tettelin H."/>
            <person name="Glass J.I."/>
            <person name="Rusch D."/>
            <person name="Podicherti R."/>
            <person name="Tsui H.-C.T."/>
            <person name="Winkler M.E."/>
        </authorList>
    </citation>
    <scope>NUCLEOTIDE SEQUENCE</scope>
</reference>
<evidence type="ECO:0000259" key="1">
    <source>
        <dbReference type="Pfam" id="PF07969"/>
    </source>
</evidence>
<accession>A0A381Q7U9</accession>
<dbReference type="CDD" id="cd01300">
    <property type="entry name" value="YtcJ_like"/>
    <property type="match status" value="1"/>
</dbReference>
<dbReference type="InterPro" id="IPR033932">
    <property type="entry name" value="YtcJ-like"/>
</dbReference>
<dbReference type="SUPFAM" id="SSF51338">
    <property type="entry name" value="Composite domain of metallo-dependent hydrolases"/>
    <property type="match status" value="1"/>
</dbReference>
<dbReference type="GO" id="GO:0016810">
    <property type="term" value="F:hydrolase activity, acting on carbon-nitrogen (but not peptide) bonds"/>
    <property type="evidence" value="ECO:0007669"/>
    <property type="project" value="InterPro"/>
</dbReference>
<evidence type="ECO:0000313" key="2">
    <source>
        <dbReference type="EMBL" id="SUZ75130.1"/>
    </source>
</evidence>
<dbReference type="AlphaFoldDB" id="A0A381Q7U9"/>
<dbReference type="Gene3D" id="2.30.40.10">
    <property type="entry name" value="Urease, subunit C, domain 1"/>
    <property type="match status" value="1"/>
</dbReference>
<proteinExistence type="predicted"/>
<dbReference type="PANTHER" id="PTHR22642">
    <property type="entry name" value="IMIDAZOLONEPROPIONASE"/>
    <property type="match status" value="1"/>
</dbReference>
<name>A0A381Q7U9_9ZZZZ</name>
<sequence length="582" mass="64168">MSVTFAPSYFKISKEDIPVKSLKVFFLIFPSIIFFSCETNIADLIIQNGMVYTVDEFKPTAEAVAVKNGKILAVGTVNSMRSLIGDNTKMLDLKGATMVPGLIEGHGHFMGVGYAKMRLDLLPVSSYDELVDMVAVAVKETEPGEWILGRGWHQSKWSPAPSPVVKGFQTHQKLSEISPDNPVWLTHASGHAGFANAEAMKIAGVTAESEFGFGGEIIKDLQGNPTGIFNERAQGLINRHVPEQSDGNNDKALKLAVQACLENGITSFQDAGSGRSSIATYRKAIQNNNLKIRLYVMLTSQDTELLQDWYRTGPEIGTGNDYLTIRSIKLNADGALGSRGAWLLEEYIDRPGHFGMATQSMEYVYDVATNGLNNGFQVNTHAIGDRANREVLDQYEKVFNQNPDKAEDHRWRIEHAQHIDPADIPRFGQMGVIPSMQAIHLSSDRPWAINRLGSKRIVDGAYVWRDLMDTGAILVNGTDAPVERIDPIASIYASVTRRTLSGIPKNGYEPKQKMTRLEALKSYTINAAFGAFEENIKGSIEVGKYADFTVLSQNIITAPENSLLDTKILYTIVNGEIVYQAK</sequence>
<dbReference type="PANTHER" id="PTHR22642:SF2">
    <property type="entry name" value="PROTEIN LONG AFTER FAR-RED 3"/>
    <property type="match status" value="1"/>
</dbReference>
<dbReference type="Pfam" id="PF07969">
    <property type="entry name" value="Amidohydro_3"/>
    <property type="match status" value="1"/>
</dbReference>
<organism evidence="2">
    <name type="scientific">marine metagenome</name>
    <dbReference type="NCBI Taxonomy" id="408172"/>
    <lineage>
        <taxon>unclassified sequences</taxon>
        <taxon>metagenomes</taxon>
        <taxon>ecological metagenomes</taxon>
    </lineage>
</organism>